<feature type="domain" description="SAF" evidence="8">
    <location>
        <begin position="105"/>
        <end position="167"/>
    </location>
</feature>
<accession>A0A7G8Q740</accession>
<feature type="chain" id="PRO_5029032572" description="Flagella basal body P-ring formation protein FlgA" evidence="7">
    <location>
        <begin position="21"/>
        <end position="230"/>
    </location>
</feature>
<dbReference type="Pfam" id="PF17656">
    <property type="entry name" value="ChapFlgA_N"/>
    <property type="match status" value="1"/>
</dbReference>
<evidence type="ECO:0000256" key="4">
    <source>
        <dbReference type="ARBA" id="ARBA00022729"/>
    </source>
</evidence>
<dbReference type="PANTHER" id="PTHR36307">
    <property type="entry name" value="FLAGELLA BASAL BODY P-RING FORMATION PROTEIN FLGA"/>
    <property type="match status" value="1"/>
</dbReference>
<keyword evidence="4 7" id="KW-0732">Signal</keyword>
<comment type="subcellular location">
    <subcellularLocation>
        <location evidence="1 7">Periplasm</location>
    </subcellularLocation>
</comment>
<keyword evidence="5 7" id="KW-0574">Periplasm</keyword>
<sequence>MIRRVLASLLLGALVVPAHAAEPAQAARAMAEQWLRGQYATPGSRVVAQAAELDTRTLELAPCPAALNASLQNGARLMPRMTVLVRCPGADGWTLHVPVQLQVFRQVLVLVHPLQRGDGVRADDVRMEERDITRLGYGFVSDPAELEGRTLSRALGVGSIVTPSALGGRSAVKAGDQVQLVSRLNGIEVRASGVALGSGDSGSRLRVRNGSSGKVIDAMVMAPGEVLALP</sequence>
<dbReference type="AlphaFoldDB" id="A0A7G8Q740"/>
<dbReference type="EMBL" id="CP060412">
    <property type="protein sequence ID" value="QNK02598.1"/>
    <property type="molecule type" value="Genomic_DNA"/>
</dbReference>
<proteinExistence type="inferred from homology"/>
<dbReference type="PANTHER" id="PTHR36307:SF1">
    <property type="entry name" value="FLAGELLA BASAL BODY P-RING FORMATION PROTEIN FLGA"/>
    <property type="match status" value="1"/>
</dbReference>
<comment type="function">
    <text evidence="6 7">Involved in the assembly process of the P-ring formation. It may associate with FlgF on the rod constituting a structure essential for the P-ring assembly or may act as a modulator protein for the P-ring assembly.</text>
</comment>
<dbReference type="InterPro" id="IPR039246">
    <property type="entry name" value="Flagellar_FlgA"/>
</dbReference>
<keyword evidence="10" id="KW-1185">Reference proteome</keyword>
<dbReference type="CDD" id="cd11614">
    <property type="entry name" value="SAF_CpaB_FlgA_like"/>
    <property type="match status" value="1"/>
</dbReference>
<evidence type="ECO:0000259" key="8">
    <source>
        <dbReference type="SMART" id="SM00858"/>
    </source>
</evidence>
<evidence type="ECO:0000256" key="7">
    <source>
        <dbReference type="RuleBase" id="RU362063"/>
    </source>
</evidence>
<dbReference type="InterPro" id="IPR017585">
    <property type="entry name" value="SAF_FlgA"/>
</dbReference>
<keyword evidence="9" id="KW-0282">Flagellum</keyword>
<evidence type="ECO:0000256" key="3">
    <source>
        <dbReference type="ARBA" id="ARBA00014754"/>
    </source>
</evidence>
<name>A0A7G8Q740_9GAMM</name>
<evidence type="ECO:0000256" key="5">
    <source>
        <dbReference type="ARBA" id="ARBA00022764"/>
    </source>
</evidence>
<gene>
    <name evidence="9" type="primary">flgA</name>
    <name evidence="9" type="ORF">H8F01_05540</name>
</gene>
<dbReference type="GO" id="GO:0042597">
    <property type="term" value="C:periplasmic space"/>
    <property type="evidence" value="ECO:0007669"/>
    <property type="project" value="UniProtKB-SubCell"/>
</dbReference>
<comment type="similarity">
    <text evidence="2 7">Belongs to the FlgA family.</text>
</comment>
<dbReference type="SMART" id="SM00858">
    <property type="entry name" value="SAF"/>
    <property type="match status" value="1"/>
</dbReference>
<dbReference type="Gene3D" id="3.90.1210.10">
    <property type="entry name" value="Antifreeze-like/N-acetylneuraminic acid synthase C-terminal domain"/>
    <property type="match status" value="1"/>
</dbReference>
<evidence type="ECO:0000256" key="1">
    <source>
        <dbReference type="ARBA" id="ARBA00004418"/>
    </source>
</evidence>
<dbReference type="Gene3D" id="2.30.30.760">
    <property type="match status" value="1"/>
</dbReference>
<dbReference type="Proteomes" id="UP000515873">
    <property type="component" value="Chromosome"/>
</dbReference>
<keyword evidence="9" id="KW-0969">Cilium</keyword>
<dbReference type="NCBIfam" id="TIGR03170">
    <property type="entry name" value="flgA_cterm"/>
    <property type="match status" value="1"/>
</dbReference>
<dbReference type="RefSeq" id="WP_187058029.1">
    <property type="nucleotide sequence ID" value="NZ_CP060412.1"/>
</dbReference>
<dbReference type="KEGG" id="dtl:H8F01_05540"/>
<evidence type="ECO:0000313" key="10">
    <source>
        <dbReference type="Proteomes" id="UP000515873"/>
    </source>
</evidence>
<evidence type="ECO:0000313" key="9">
    <source>
        <dbReference type="EMBL" id="QNK02598.1"/>
    </source>
</evidence>
<organism evidence="9 10">
    <name type="scientific">Dyella telluris</name>
    <dbReference type="NCBI Taxonomy" id="2763498"/>
    <lineage>
        <taxon>Bacteria</taxon>
        <taxon>Pseudomonadati</taxon>
        <taxon>Pseudomonadota</taxon>
        <taxon>Gammaproteobacteria</taxon>
        <taxon>Lysobacterales</taxon>
        <taxon>Rhodanobacteraceae</taxon>
        <taxon>Dyella</taxon>
    </lineage>
</organism>
<evidence type="ECO:0000256" key="6">
    <source>
        <dbReference type="ARBA" id="ARBA00025643"/>
    </source>
</evidence>
<protein>
    <recommendedName>
        <fullName evidence="3 7">Flagella basal body P-ring formation protein FlgA</fullName>
    </recommendedName>
</protein>
<keyword evidence="9" id="KW-0966">Cell projection</keyword>
<evidence type="ECO:0000256" key="2">
    <source>
        <dbReference type="ARBA" id="ARBA00010474"/>
    </source>
</evidence>
<dbReference type="Pfam" id="PF13144">
    <property type="entry name" value="ChapFlgA"/>
    <property type="match status" value="1"/>
</dbReference>
<keyword evidence="7" id="KW-1005">Bacterial flagellum biogenesis</keyword>
<feature type="signal peptide" evidence="7">
    <location>
        <begin position="1"/>
        <end position="20"/>
    </location>
</feature>
<dbReference type="InterPro" id="IPR013974">
    <property type="entry name" value="SAF"/>
</dbReference>
<dbReference type="InterPro" id="IPR041231">
    <property type="entry name" value="FlgA_N"/>
</dbReference>
<dbReference type="GO" id="GO:0044780">
    <property type="term" value="P:bacterial-type flagellum assembly"/>
    <property type="evidence" value="ECO:0007669"/>
    <property type="project" value="InterPro"/>
</dbReference>
<reference evidence="9 10" key="1">
    <citation type="submission" date="2020-08" db="EMBL/GenBank/DDBJ databases">
        <title>Dyella sp. G9 isolated from forest soil.</title>
        <authorList>
            <person name="Fu J."/>
            <person name="Qiu L."/>
        </authorList>
    </citation>
    <scope>NUCLEOTIDE SEQUENCE [LARGE SCALE GENOMIC DNA]</scope>
    <source>
        <strain evidence="9 10">G9</strain>
    </source>
</reference>